<keyword evidence="2" id="KW-1185">Reference proteome</keyword>
<proteinExistence type="predicted"/>
<sequence>MSSTQFSLPMYDMPSPDSDRIKPEHLKGLSPVIVRTGPSSYAISVGVQNGLESDAPFTLSGMKILNAFAMYIRVAKSV</sequence>
<evidence type="ECO:0000313" key="3">
    <source>
        <dbReference type="WBParaSite" id="HCON_00118510-00001"/>
    </source>
</evidence>
<protein>
    <submittedName>
        <fullName evidence="3">Uncharacterized protein</fullName>
    </submittedName>
</protein>
<evidence type="ECO:0000256" key="1">
    <source>
        <dbReference type="SAM" id="MobiDB-lite"/>
    </source>
</evidence>
<dbReference type="AlphaFoldDB" id="A0A7I4YMF4"/>
<accession>A0A7I4YMF4</accession>
<reference evidence="3" key="1">
    <citation type="submission" date="2020-12" db="UniProtKB">
        <authorList>
            <consortium name="WormBaseParasite"/>
        </authorList>
    </citation>
    <scope>IDENTIFICATION</scope>
    <source>
        <strain evidence="3">MHco3</strain>
    </source>
</reference>
<organism evidence="2 3">
    <name type="scientific">Haemonchus contortus</name>
    <name type="common">Barber pole worm</name>
    <dbReference type="NCBI Taxonomy" id="6289"/>
    <lineage>
        <taxon>Eukaryota</taxon>
        <taxon>Metazoa</taxon>
        <taxon>Ecdysozoa</taxon>
        <taxon>Nematoda</taxon>
        <taxon>Chromadorea</taxon>
        <taxon>Rhabditida</taxon>
        <taxon>Rhabditina</taxon>
        <taxon>Rhabditomorpha</taxon>
        <taxon>Strongyloidea</taxon>
        <taxon>Trichostrongylidae</taxon>
        <taxon>Haemonchus</taxon>
    </lineage>
</organism>
<dbReference type="WBParaSite" id="HCON_00118510-00001">
    <property type="protein sequence ID" value="HCON_00118510-00001"/>
    <property type="gene ID" value="HCON_00118510"/>
</dbReference>
<evidence type="ECO:0000313" key="2">
    <source>
        <dbReference type="Proteomes" id="UP000025227"/>
    </source>
</evidence>
<feature type="region of interest" description="Disordered" evidence="1">
    <location>
        <begin position="1"/>
        <end position="21"/>
    </location>
</feature>
<dbReference type="Proteomes" id="UP000025227">
    <property type="component" value="Unplaced"/>
</dbReference>
<name>A0A7I4YMF4_HAECO</name>